<sequence length="377" mass="41603">MASANALVSSLLLLTLASSFPLLLQPCFSNANSLSNCNFDQILQFGDSMADTGNLIRQKPIGPLTPFARLPYGETFFKRATGRCSNGRLTIDFIANAAGLPFLNPYEKNDANFRNGVNFAVAGATALPAKVLAKTNITDPLTNSSLHVQIDWMYKKFNVCITVGDCSVKFKNTLFIVGGIGGNDYYYGSRSGKTLQELKIMVPEIIKAIMKGVKRVISFGAIRVVVPGILPFGCFPAYLTLYQTSNSNAYDNKDGCLKEFNSFAVYHNKKLQEAIRELKREHPDVVIVHSDHYRAFEWLLNHAVQLGFDGESTLKACCGIGGDYNFNLTRMCSAKVPVCANPNQFISWDGIHLTEEAYKRMAGQLIDEIFPKLQCSV</sequence>
<dbReference type="Proteomes" id="UP000828048">
    <property type="component" value="Chromosome 5"/>
</dbReference>
<name>A0ACB7XYV7_9ERIC</name>
<evidence type="ECO:0000313" key="2">
    <source>
        <dbReference type="Proteomes" id="UP000828048"/>
    </source>
</evidence>
<reference evidence="1 2" key="1">
    <citation type="journal article" date="2021" name="Hortic Res">
        <title>High-quality reference genome and annotation aids understanding of berry development for evergreen blueberry (Vaccinium darrowii).</title>
        <authorList>
            <person name="Yu J."/>
            <person name="Hulse-Kemp A.M."/>
            <person name="Babiker E."/>
            <person name="Staton M."/>
        </authorList>
    </citation>
    <scope>NUCLEOTIDE SEQUENCE [LARGE SCALE GENOMIC DNA]</scope>
    <source>
        <strain evidence="2">cv. NJ 8807/NJ 8810</strain>
        <tissue evidence="1">Young leaf</tissue>
    </source>
</reference>
<organism evidence="1 2">
    <name type="scientific">Vaccinium darrowii</name>
    <dbReference type="NCBI Taxonomy" id="229202"/>
    <lineage>
        <taxon>Eukaryota</taxon>
        <taxon>Viridiplantae</taxon>
        <taxon>Streptophyta</taxon>
        <taxon>Embryophyta</taxon>
        <taxon>Tracheophyta</taxon>
        <taxon>Spermatophyta</taxon>
        <taxon>Magnoliopsida</taxon>
        <taxon>eudicotyledons</taxon>
        <taxon>Gunneridae</taxon>
        <taxon>Pentapetalae</taxon>
        <taxon>asterids</taxon>
        <taxon>Ericales</taxon>
        <taxon>Ericaceae</taxon>
        <taxon>Vaccinioideae</taxon>
        <taxon>Vaccinieae</taxon>
        <taxon>Vaccinium</taxon>
    </lineage>
</organism>
<comment type="caution">
    <text evidence="1">The sequence shown here is derived from an EMBL/GenBank/DDBJ whole genome shotgun (WGS) entry which is preliminary data.</text>
</comment>
<protein>
    <submittedName>
        <fullName evidence="1">Uncharacterized protein</fullName>
    </submittedName>
</protein>
<keyword evidence="2" id="KW-1185">Reference proteome</keyword>
<proteinExistence type="predicted"/>
<accession>A0ACB7XYV7</accession>
<evidence type="ECO:0000313" key="1">
    <source>
        <dbReference type="EMBL" id="KAH7846436.1"/>
    </source>
</evidence>
<dbReference type="EMBL" id="CM037155">
    <property type="protein sequence ID" value="KAH7846436.1"/>
    <property type="molecule type" value="Genomic_DNA"/>
</dbReference>
<gene>
    <name evidence="1" type="ORF">Vadar_014071</name>
</gene>